<evidence type="ECO:0000256" key="1">
    <source>
        <dbReference type="ARBA" id="ARBA00010609"/>
    </source>
</evidence>
<evidence type="ECO:0000313" key="9">
    <source>
        <dbReference type="Proteomes" id="UP000799437"/>
    </source>
</evidence>
<protein>
    <submittedName>
        <fullName evidence="8">Extracellular dihydrogeodin oxidase/laccase-like protein</fullName>
    </submittedName>
</protein>
<keyword evidence="3" id="KW-0560">Oxidoreductase</keyword>
<dbReference type="InterPro" id="IPR001117">
    <property type="entry name" value="Cu-oxidase_2nd"/>
</dbReference>
<evidence type="ECO:0000259" key="6">
    <source>
        <dbReference type="Pfam" id="PF07731"/>
    </source>
</evidence>
<keyword evidence="2" id="KW-0479">Metal-binding</keyword>
<accession>A0A6A6WD52</accession>
<keyword evidence="4" id="KW-0186">Copper</keyword>
<dbReference type="InterPro" id="IPR011707">
    <property type="entry name" value="Cu-oxidase-like_N"/>
</dbReference>
<dbReference type="Pfam" id="PF07731">
    <property type="entry name" value="Cu-oxidase_2"/>
    <property type="match status" value="1"/>
</dbReference>
<dbReference type="InterPro" id="IPR011706">
    <property type="entry name" value="Cu-oxidase_C"/>
</dbReference>
<sequence>MKWSPFVLFTSAAIAIAPQSETNGESDLGTLDLTWRPCVGDNPNSVCNQLLDWAPDRWDDLLHEVKPSKERHYTFDITRGFLSPDGVNSSVIMVNGGFPGPTIEANEGDTFVIEVNNNANVPTSIHWHGLFQKQTPFMDGVPSIGQCPIPPGASFTYRFKADRVGTSWWHSHYQGQTVAGLFGPMIIHGPPLFRYDIDVGPVMLHDRWHIDYEDLNDETLKANPVQSDSNLINGKMDYNCSLVTDGAACFPDAGFSKFRFKSGKTHLLRLINPGADGLQHFTIDDHKLTVVSVDYTPIEPFETDVVSLAPGQRTEVLVKAVGKPSDSYWLRSDIDPSNPQNSDPTASVCGVGSRQPHAKAIVYYEKADCKKYPTTQATKYTTTARCGTFPLDKTVPLIPEAPPTTPETEVTVDMTIMANASGVFIWSLNNHTFRANMNSASLAQSTAPTFKFSDIDPLANIYNLGSNKTARILLYNIFAAPHPMHLHGHDFYVLADGAGVWDGTVTNAANPIRRDTHQLLPSPDGGVTPGYTVIEMVLDNPGIWPLHCHVSQHLTGGMMLEVAYGKSTIETYKVPAAITDVCEEWNLWRMTNVVDQPDSGL</sequence>
<dbReference type="RefSeq" id="XP_033603213.1">
    <property type="nucleotide sequence ID" value="XM_033743389.1"/>
</dbReference>
<gene>
    <name evidence="8" type="ORF">EJ05DRAFT_473378</name>
</gene>
<feature type="domain" description="Plastocyanin-like" evidence="5">
    <location>
        <begin position="201"/>
        <end position="337"/>
    </location>
</feature>
<dbReference type="Gene3D" id="2.60.40.420">
    <property type="entry name" value="Cupredoxins - blue copper proteins"/>
    <property type="match status" value="3"/>
</dbReference>
<dbReference type="GeneID" id="54484443"/>
<evidence type="ECO:0000259" key="5">
    <source>
        <dbReference type="Pfam" id="PF00394"/>
    </source>
</evidence>
<name>A0A6A6WD52_9PEZI</name>
<dbReference type="PROSITE" id="PS00079">
    <property type="entry name" value="MULTICOPPER_OXIDASE1"/>
    <property type="match status" value="1"/>
</dbReference>
<feature type="domain" description="Plastocyanin-like" evidence="6">
    <location>
        <begin position="451"/>
        <end position="564"/>
    </location>
</feature>
<dbReference type="Pfam" id="PF00394">
    <property type="entry name" value="Cu-oxidase"/>
    <property type="match status" value="1"/>
</dbReference>
<keyword evidence="9" id="KW-1185">Reference proteome</keyword>
<dbReference type="AlphaFoldDB" id="A0A6A6WD52"/>
<proteinExistence type="inferred from homology"/>
<organism evidence="8 9">
    <name type="scientific">Pseudovirgaria hyperparasitica</name>
    <dbReference type="NCBI Taxonomy" id="470096"/>
    <lineage>
        <taxon>Eukaryota</taxon>
        <taxon>Fungi</taxon>
        <taxon>Dikarya</taxon>
        <taxon>Ascomycota</taxon>
        <taxon>Pezizomycotina</taxon>
        <taxon>Dothideomycetes</taxon>
        <taxon>Dothideomycetes incertae sedis</taxon>
        <taxon>Acrospermales</taxon>
        <taxon>Acrospermaceae</taxon>
        <taxon>Pseudovirgaria</taxon>
    </lineage>
</organism>
<reference evidence="8" key="1">
    <citation type="journal article" date="2020" name="Stud. Mycol.">
        <title>101 Dothideomycetes genomes: a test case for predicting lifestyles and emergence of pathogens.</title>
        <authorList>
            <person name="Haridas S."/>
            <person name="Albert R."/>
            <person name="Binder M."/>
            <person name="Bloem J."/>
            <person name="Labutti K."/>
            <person name="Salamov A."/>
            <person name="Andreopoulos B."/>
            <person name="Baker S."/>
            <person name="Barry K."/>
            <person name="Bills G."/>
            <person name="Bluhm B."/>
            <person name="Cannon C."/>
            <person name="Castanera R."/>
            <person name="Culley D."/>
            <person name="Daum C."/>
            <person name="Ezra D."/>
            <person name="Gonzalez J."/>
            <person name="Henrissat B."/>
            <person name="Kuo A."/>
            <person name="Liang C."/>
            <person name="Lipzen A."/>
            <person name="Lutzoni F."/>
            <person name="Magnuson J."/>
            <person name="Mondo S."/>
            <person name="Nolan M."/>
            <person name="Ohm R."/>
            <person name="Pangilinan J."/>
            <person name="Park H.-J."/>
            <person name="Ramirez L."/>
            <person name="Alfaro M."/>
            <person name="Sun H."/>
            <person name="Tritt A."/>
            <person name="Yoshinaga Y."/>
            <person name="Zwiers L.-H."/>
            <person name="Turgeon B."/>
            <person name="Goodwin S."/>
            <person name="Spatafora J."/>
            <person name="Crous P."/>
            <person name="Grigoriev I."/>
        </authorList>
    </citation>
    <scope>NUCLEOTIDE SEQUENCE</scope>
    <source>
        <strain evidence="8">CBS 121739</strain>
    </source>
</reference>
<evidence type="ECO:0000313" key="8">
    <source>
        <dbReference type="EMBL" id="KAF2760762.1"/>
    </source>
</evidence>
<dbReference type="InterPro" id="IPR045087">
    <property type="entry name" value="Cu-oxidase_fam"/>
</dbReference>
<dbReference type="Proteomes" id="UP000799437">
    <property type="component" value="Unassembled WGS sequence"/>
</dbReference>
<evidence type="ECO:0000256" key="4">
    <source>
        <dbReference type="ARBA" id="ARBA00023008"/>
    </source>
</evidence>
<evidence type="ECO:0000259" key="7">
    <source>
        <dbReference type="Pfam" id="PF07732"/>
    </source>
</evidence>
<dbReference type="InterPro" id="IPR008972">
    <property type="entry name" value="Cupredoxin"/>
</dbReference>
<dbReference type="InterPro" id="IPR033138">
    <property type="entry name" value="Cu_oxidase_CS"/>
</dbReference>
<dbReference type="PANTHER" id="PTHR11709:SF145">
    <property type="entry name" value="LCC1"/>
    <property type="match status" value="1"/>
</dbReference>
<dbReference type="SUPFAM" id="SSF49503">
    <property type="entry name" value="Cupredoxins"/>
    <property type="match status" value="3"/>
</dbReference>
<comment type="similarity">
    <text evidence="1">Belongs to the multicopper oxidase family.</text>
</comment>
<dbReference type="Pfam" id="PF07732">
    <property type="entry name" value="Cu-oxidase_3"/>
    <property type="match status" value="1"/>
</dbReference>
<feature type="domain" description="Plastocyanin-like" evidence="7">
    <location>
        <begin position="81"/>
        <end position="190"/>
    </location>
</feature>
<dbReference type="InterPro" id="IPR002355">
    <property type="entry name" value="Cu_oxidase_Cu_BS"/>
</dbReference>
<evidence type="ECO:0000256" key="2">
    <source>
        <dbReference type="ARBA" id="ARBA00022723"/>
    </source>
</evidence>
<dbReference type="PANTHER" id="PTHR11709">
    <property type="entry name" value="MULTI-COPPER OXIDASE"/>
    <property type="match status" value="1"/>
</dbReference>
<dbReference type="OrthoDB" id="2121828at2759"/>
<dbReference type="PROSITE" id="PS00080">
    <property type="entry name" value="MULTICOPPER_OXIDASE2"/>
    <property type="match status" value="1"/>
</dbReference>
<dbReference type="EMBL" id="ML996567">
    <property type="protein sequence ID" value="KAF2760762.1"/>
    <property type="molecule type" value="Genomic_DNA"/>
</dbReference>
<dbReference type="GO" id="GO:0016491">
    <property type="term" value="F:oxidoreductase activity"/>
    <property type="evidence" value="ECO:0007669"/>
    <property type="project" value="UniProtKB-KW"/>
</dbReference>
<dbReference type="GO" id="GO:0005507">
    <property type="term" value="F:copper ion binding"/>
    <property type="evidence" value="ECO:0007669"/>
    <property type="project" value="InterPro"/>
</dbReference>
<evidence type="ECO:0000256" key="3">
    <source>
        <dbReference type="ARBA" id="ARBA00023002"/>
    </source>
</evidence>